<proteinExistence type="predicted"/>
<dbReference type="Gene3D" id="4.10.410.20">
    <property type="match status" value="1"/>
</dbReference>
<dbReference type="SUPFAM" id="SSF90188">
    <property type="entry name" value="Somatomedin B domain"/>
    <property type="match status" value="1"/>
</dbReference>
<name>A0A6S7JIZ5_PARCT</name>
<dbReference type="PANTHER" id="PTHR45902">
    <property type="entry name" value="LATROPHILIN RECEPTOR-LIKE PROTEIN A"/>
    <property type="match status" value="1"/>
</dbReference>
<dbReference type="AlphaFoldDB" id="A0A6S7JIZ5"/>
<sequence>NGESSNYKNKELSFENKTAREKNITGRPQSPQCKDDKSCKSRCGFERQLSKNNHQSSCFCDPECNTVFKDCCADFHQQCNTSFLLEHHIGSEFDNRWKCMDVDHHNIWMIRKCRPGWNDDDVLRRCTEMEPNNTSQLIPVIDQYNNTFFNRYCATCNNVTEFSQCEFDVYCDVKHPAGYSERQWAVFLDFFCTKKSLNLKQTWCKRYCHNVSSECLYSNDQKSVVGCQTGLISVSSYDTYRNWDCVVCNSLSDGIVSSARCGPTLFHFTPSGKRSPLFYFIIHASPLSIPQYKYLPDPIHNQTSRINLLENVTFKDVLKRYAVIFEYQDLQDSCCISLSKGSEDVHLVTRLIDVFKKLLEINKFNGKKFEIHAF</sequence>
<reference evidence="2" key="1">
    <citation type="submission" date="2020-04" db="EMBL/GenBank/DDBJ databases">
        <authorList>
            <person name="Alioto T."/>
            <person name="Alioto T."/>
            <person name="Gomez Garrido J."/>
        </authorList>
    </citation>
    <scope>NUCLEOTIDE SEQUENCE</scope>
    <source>
        <strain evidence="2">A484AB</strain>
    </source>
</reference>
<dbReference type="Pfam" id="PF01033">
    <property type="entry name" value="Somatomedin_B"/>
    <property type="match status" value="1"/>
</dbReference>
<dbReference type="Proteomes" id="UP001152795">
    <property type="component" value="Unassembled WGS sequence"/>
</dbReference>
<evidence type="ECO:0000256" key="1">
    <source>
        <dbReference type="SAM" id="MobiDB-lite"/>
    </source>
</evidence>
<dbReference type="InterPro" id="IPR053231">
    <property type="entry name" value="GPCR_LN-TM7"/>
</dbReference>
<accession>A0A6S7JIZ5</accession>
<protein>
    <submittedName>
        <fullName evidence="2">G- coupled receptor Mth2</fullName>
    </submittedName>
</protein>
<organism evidence="2 3">
    <name type="scientific">Paramuricea clavata</name>
    <name type="common">Red gorgonian</name>
    <name type="synonym">Violescent sea-whip</name>
    <dbReference type="NCBI Taxonomy" id="317549"/>
    <lineage>
        <taxon>Eukaryota</taxon>
        <taxon>Metazoa</taxon>
        <taxon>Cnidaria</taxon>
        <taxon>Anthozoa</taxon>
        <taxon>Octocorallia</taxon>
        <taxon>Malacalcyonacea</taxon>
        <taxon>Plexauridae</taxon>
        <taxon>Paramuricea</taxon>
    </lineage>
</organism>
<feature type="compositionally biased region" description="Basic and acidic residues" evidence="1">
    <location>
        <begin position="8"/>
        <end position="24"/>
    </location>
</feature>
<dbReference type="PROSITE" id="PS00524">
    <property type="entry name" value="SMB_1"/>
    <property type="match status" value="1"/>
</dbReference>
<feature type="non-terminal residue" evidence="2">
    <location>
        <position position="1"/>
    </location>
</feature>
<dbReference type="InterPro" id="IPR001212">
    <property type="entry name" value="Somatomedin_B_dom"/>
</dbReference>
<dbReference type="OrthoDB" id="6134459at2759"/>
<evidence type="ECO:0000313" key="3">
    <source>
        <dbReference type="Proteomes" id="UP001152795"/>
    </source>
</evidence>
<feature type="region of interest" description="Disordered" evidence="1">
    <location>
        <begin position="1"/>
        <end position="33"/>
    </location>
</feature>
<evidence type="ECO:0000313" key="2">
    <source>
        <dbReference type="EMBL" id="CAB4030888.1"/>
    </source>
</evidence>
<gene>
    <name evidence="2" type="ORF">PACLA_8A035028</name>
</gene>
<dbReference type="InterPro" id="IPR036024">
    <property type="entry name" value="Somatomedin_B-like_dom_sf"/>
</dbReference>
<dbReference type="PANTHER" id="PTHR45902:SF1">
    <property type="entry name" value="LATROPHILIN RECEPTOR-LIKE PROTEIN A"/>
    <property type="match status" value="1"/>
</dbReference>
<keyword evidence="2" id="KW-0675">Receptor</keyword>
<comment type="caution">
    <text evidence="2">The sequence shown here is derived from an EMBL/GenBank/DDBJ whole genome shotgun (WGS) entry which is preliminary data.</text>
</comment>
<keyword evidence="3" id="KW-1185">Reference proteome</keyword>
<dbReference type="PROSITE" id="PS50958">
    <property type="entry name" value="SMB_2"/>
    <property type="match status" value="1"/>
</dbReference>
<dbReference type="EMBL" id="CACRXK020017213">
    <property type="protein sequence ID" value="CAB4030888.1"/>
    <property type="molecule type" value="Genomic_DNA"/>
</dbReference>